<dbReference type="PANTHER" id="PTHR43270">
    <property type="entry name" value="BETA-ALA-HIS DIPEPTIDASE"/>
    <property type="match status" value="1"/>
</dbReference>
<dbReference type="Gene3D" id="3.40.630.10">
    <property type="entry name" value="Zn peptidases"/>
    <property type="match status" value="1"/>
</dbReference>
<protein>
    <recommendedName>
        <fullName evidence="5">Peptidase M20 dimerisation domain-containing protein</fullName>
    </recommendedName>
</protein>
<dbReference type="GO" id="GO:0006508">
    <property type="term" value="P:proteolysis"/>
    <property type="evidence" value="ECO:0007669"/>
    <property type="project" value="UniProtKB-KW"/>
</dbReference>
<dbReference type="InterPro" id="IPR002933">
    <property type="entry name" value="Peptidase_M20"/>
</dbReference>
<dbReference type="EMBL" id="UINC01004276">
    <property type="protein sequence ID" value="SVA13132.1"/>
    <property type="molecule type" value="Genomic_DNA"/>
</dbReference>
<accession>A0A381TAB8</accession>
<proteinExistence type="predicted"/>
<dbReference type="Pfam" id="PF01546">
    <property type="entry name" value="Peptidase_M20"/>
    <property type="match status" value="1"/>
</dbReference>
<evidence type="ECO:0000256" key="1">
    <source>
        <dbReference type="ARBA" id="ARBA00022670"/>
    </source>
</evidence>
<name>A0A381TAB8_9ZZZZ</name>
<keyword evidence="1" id="KW-0645">Protease</keyword>
<reference evidence="4" key="1">
    <citation type="submission" date="2018-05" db="EMBL/GenBank/DDBJ databases">
        <authorList>
            <person name="Lanie J.A."/>
            <person name="Ng W.-L."/>
            <person name="Kazmierczak K.M."/>
            <person name="Andrzejewski T.M."/>
            <person name="Davidsen T.M."/>
            <person name="Wayne K.J."/>
            <person name="Tettelin H."/>
            <person name="Glass J.I."/>
            <person name="Rusch D."/>
            <person name="Podicherti R."/>
            <person name="Tsui H.-C.T."/>
            <person name="Winkler M.E."/>
        </authorList>
    </citation>
    <scope>NUCLEOTIDE SEQUENCE</scope>
</reference>
<dbReference type="GO" id="GO:0046872">
    <property type="term" value="F:metal ion binding"/>
    <property type="evidence" value="ECO:0007669"/>
    <property type="project" value="UniProtKB-KW"/>
</dbReference>
<organism evidence="4">
    <name type="scientific">marine metagenome</name>
    <dbReference type="NCBI Taxonomy" id="408172"/>
    <lineage>
        <taxon>unclassified sequences</taxon>
        <taxon>metagenomes</taxon>
        <taxon>ecological metagenomes</taxon>
    </lineage>
</organism>
<dbReference type="SUPFAM" id="SSF53187">
    <property type="entry name" value="Zn-dependent exopeptidases"/>
    <property type="match status" value="1"/>
</dbReference>
<evidence type="ECO:0008006" key="5">
    <source>
        <dbReference type="Google" id="ProtNLM"/>
    </source>
</evidence>
<keyword evidence="2" id="KW-0479">Metal-binding</keyword>
<evidence type="ECO:0000313" key="4">
    <source>
        <dbReference type="EMBL" id="SVA13132.1"/>
    </source>
</evidence>
<dbReference type="InterPro" id="IPR051458">
    <property type="entry name" value="Cyt/Met_Dipeptidase"/>
</dbReference>
<dbReference type="GO" id="GO:0008233">
    <property type="term" value="F:peptidase activity"/>
    <property type="evidence" value="ECO:0007669"/>
    <property type="project" value="UniProtKB-KW"/>
</dbReference>
<evidence type="ECO:0000256" key="3">
    <source>
        <dbReference type="ARBA" id="ARBA00022801"/>
    </source>
</evidence>
<gene>
    <name evidence="4" type="ORF">METZ01_LOCUS65986</name>
</gene>
<evidence type="ECO:0000256" key="2">
    <source>
        <dbReference type="ARBA" id="ARBA00022723"/>
    </source>
</evidence>
<keyword evidence="3" id="KW-0378">Hydrolase</keyword>
<sequence>MSKIWNESMTKRCKEISEQMIALKPYEGSPDGLNRMKNLVISLFSEKGFEIEEIKNTEAEYRPVLIAKFDSKHETTIGFFGHYDVEPVDPITWSTDPWDLTEVDGRWQGRGVADNVVPLVQRILLSLEMAKHANLVFVLQGEEEIASPFAMKIYPTLNLPPIDLWFEETGYFYRNGNHRIMALNINHKLENVFSAIKELNLNENRDTKIRNRPMNKAFGNQGCPCLVHLLKDIPYIALGPNDDHSKIHGDDESMNPDLLDISARQILKAVEVFSQ</sequence>
<dbReference type="PANTHER" id="PTHR43270:SF8">
    <property type="entry name" value="DI- AND TRIPEPTIDASE DUG2-RELATED"/>
    <property type="match status" value="1"/>
</dbReference>
<dbReference type="AlphaFoldDB" id="A0A381TAB8"/>